<evidence type="ECO:0000313" key="13">
    <source>
        <dbReference type="Proteomes" id="UP000326565"/>
    </source>
</evidence>
<dbReference type="EC" id="3.2.1.151" evidence="7"/>
<organism evidence="12 13">
    <name type="scientific">Aspergillus leporis</name>
    <dbReference type="NCBI Taxonomy" id="41062"/>
    <lineage>
        <taxon>Eukaryota</taxon>
        <taxon>Fungi</taxon>
        <taxon>Dikarya</taxon>
        <taxon>Ascomycota</taxon>
        <taxon>Pezizomycotina</taxon>
        <taxon>Eurotiomycetes</taxon>
        <taxon>Eurotiomycetidae</taxon>
        <taxon>Eurotiales</taxon>
        <taxon>Aspergillaceae</taxon>
        <taxon>Aspergillus</taxon>
        <taxon>Aspergillus subgen. Circumdati</taxon>
    </lineage>
</organism>
<dbReference type="EMBL" id="ML732229">
    <property type="protein sequence ID" value="KAB8073310.1"/>
    <property type="molecule type" value="Genomic_DNA"/>
</dbReference>
<dbReference type="OrthoDB" id="89349at2759"/>
<keyword evidence="2" id="KW-0732">Signal</keyword>
<evidence type="ECO:0000256" key="6">
    <source>
        <dbReference type="ARBA" id="ARBA00037774"/>
    </source>
</evidence>
<evidence type="ECO:0000256" key="2">
    <source>
        <dbReference type="ARBA" id="ARBA00022729"/>
    </source>
</evidence>
<protein>
    <recommendedName>
        <fullName evidence="7">xyloglucan-specific endo-beta-1,4-glucanase</fullName>
        <ecNumber evidence="7">3.2.1.151</ecNumber>
    </recommendedName>
    <alternativeName>
        <fullName evidence="8">Xyloglucanase A</fullName>
    </alternativeName>
    <alternativeName>
        <fullName evidence="9">Xyloglucanendohydrolase A</fullName>
    </alternativeName>
</protein>
<evidence type="ECO:0000256" key="11">
    <source>
        <dbReference type="SAM" id="Phobius"/>
    </source>
</evidence>
<dbReference type="Proteomes" id="UP000326565">
    <property type="component" value="Unassembled WGS sequence"/>
</dbReference>
<dbReference type="SUPFAM" id="SSF49899">
    <property type="entry name" value="Concanavalin A-like lectins/glucanases"/>
    <property type="match status" value="1"/>
</dbReference>
<keyword evidence="10" id="KW-0624">Polysaccharide degradation</keyword>
<dbReference type="GO" id="GO:0033946">
    <property type="term" value="F:xyloglucan-specific endo-beta-1,4-glucanase activity"/>
    <property type="evidence" value="ECO:0007669"/>
    <property type="project" value="UniProtKB-EC"/>
</dbReference>
<evidence type="ECO:0000256" key="8">
    <source>
        <dbReference type="ARBA" id="ARBA00041304"/>
    </source>
</evidence>
<comment type="function">
    <text evidence="6">Catalyzes endohydrolysis of 1,4-beta-D-glucosidic linkages in xyloglucan with retention of the beta-configuration of the glycosyl residues. Specific for xyloglucan and does not hydrolyze other cell wall components.</text>
</comment>
<keyword evidence="3 10" id="KW-0378">Hydrolase</keyword>
<comment type="similarity">
    <text evidence="1 10">Belongs to the glycosyl hydrolase 12 (cellulase H) family.</text>
</comment>
<sequence>MIYRPIINVGLLAIPIVTTVGTLVGIDAHRLATGQRPLFAGEPHNSGSTVKSGLANTRYCDLFNPISPSSKGQLYTLNPNQWGVTEDTVGSLCMNITTITNETYPTNTTAPGFSVTWQFEEESKKKVVHAFPNIKVDDVLPAALHEIQQLDLDLHWTYGVGNETVNSTNVASLNDRSVNSNVALDLFFDNDKKVAQNVSEAKSEMMVWFAGFGDAYPFGFEDGIVKTKTLHGATFNLYTGQNGLGQNVLTWLAANITEKFNGDIYPLISDLFSLKGDVHLSRTDYLGHFSLGTEAFSSKSNVTFWVPTLRVNFQV</sequence>
<dbReference type="Pfam" id="PF01670">
    <property type="entry name" value="Glyco_hydro_12"/>
    <property type="match status" value="1"/>
</dbReference>
<evidence type="ECO:0000256" key="7">
    <source>
        <dbReference type="ARBA" id="ARBA00038882"/>
    </source>
</evidence>
<evidence type="ECO:0000313" key="12">
    <source>
        <dbReference type="EMBL" id="KAB8073310.1"/>
    </source>
</evidence>
<keyword evidence="11" id="KW-0812">Transmembrane</keyword>
<proteinExistence type="inferred from homology"/>
<evidence type="ECO:0000256" key="5">
    <source>
        <dbReference type="ARBA" id="ARBA00037012"/>
    </source>
</evidence>
<dbReference type="GO" id="GO:0000272">
    <property type="term" value="P:polysaccharide catabolic process"/>
    <property type="evidence" value="ECO:0007669"/>
    <property type="project" value="UniProtKB-KW"/>
</dbReference>
<name>A0A5N5X1X0_9EURO</name>
<dbReference type="AlphaFoldDB" id="A0A5N5X1X0"/>
<dbReference type="GO" id="GO:0008810">
    <property type="term" value="F:cellulase activity"/>
    <property type="evidence" value="ECO:0007669"/>
    <property type="project" value="InterPro"/>
</dbReference>
<feature type="transmembrane region" description="Helical" evidence="11">
    <location>
        <begin position="6"/>
        <end position="26"/>
    </location>
</feature>
<keyword evidence="11" id="KW-1133">Transmembrane helix</keyword>
<evidence type="ECO:0000256" key="3">
    <source>
        <dbReference type="ARBA" id="ARBA00022801"/>
    </source>
</evidence>
<dbReference type="InterPro" id="IPR013319">
    <property type="entry name" value="GH11/12"/>
</dbReference>
<accession>A0A5N5X1X0</accession>
<dbReference type="GO" id="GO:0030246">
    <property type="term" value="F:carbohydrate binding"/>
    <property type="evidence" value="ECO:0007669"/>
    <property type="project" value="UniProtKB-KW"/>
</dbReference>
<dbReference type="InterPro" id="IPR013320">
    <property type="entry name" value="ConA-like_dom_sf"/>
</dbReference>
<keyword evidence="10" id="KW-0119">Carbohydrate metabolism</keyword>
<evidence type="ECO:0000256" key="10">
    <source>
        <dbReference type="RuleBase" id="RU361163"/>
    </source>
</evidence>
<gene>
    <name evidence="12" type="ORF">BDV29DRAFT_157702</name>
</gene>
<dbReference type="PANTHER" id="PTHR34002:SF9">
    <property type="entry name" value="XYLOGLUCAN-SPECIFIC ENDO-BETA-1,4-GLUCANASE A"/>
    <property type="match status" value="1"/>
</dbReference>
<evidence type="ECO:0000256" key="1">
    <source>
        <dbReference type="ARBA" id="ARBA00005519"/>
    </source>
</evidence>
<dbReference type="PANTHER" id="PTHR34002">
    <property type="entry name" value="BLR1656 PROTEIN"/>
    <property type="match status" value="1"/>
</dbReference>
<comment type="catalytic activity">
    <reaction evidence="5">
        <text>xyloglucan + H2O = xyloglucan oligosaccharides.</text>
        <dbReference type="EC" id="3.2.1.151"/>
    </reaction>
</comment>
<keyword evidence="4 10" id="KW-0326">Glycosidase</keyword>
<evidence type="ECO:0000256" key="9">
    <source>
        <dbReference type="ARBA" id="ARBA00043018"/>
    </source>
</evidence>
<reference evidence="12 13" key="1">
    <citation type="submission" date="2019-04" db="EMBL/GenBank/DDBJ databases">
        <title>Friends and foes A comparative genomics study of 23 Aspergillus species from section Flavi.</title>
        <authorList>
            <consortium name="DOE Joint Genome Institute"/>
            <person name="Kjaerbolling I."/>
            <person name="Vesth T."/>
            <person name="Frisvad J.C."/>
            <person name="Nybo J.L."/>
            <person name="Theobald S."/>
            <person name="Kildgaard S."/>
            <person name="Isbrandt T."/>
            <person name="Kuo A."/>
            <person name="Sato A."/>
            <person name="Lyhne E.K."/>
            <person name="Kogle M.E."/>
            <person name="Wiebenga A."/>
            <person name="Kun R.S."/>
            <person name="Lubbers R.J."/>
            <person name="Makela M.R."/>
            <person name="Barry K."/>
            <person name="Chovatia M."/>
            <person name="Clum A."/>
            <person name="Daum C."/>
            <person name="Haridas S."/>
            <person name="He G."/>
            <person name="LaButti K."/>
            <person name="Lipzen A."/>
            <person name="Mondo S."/>
            <person name="Riley R."/>
            <person name="Salamov A."/>
            <person name="Simmons B.A."/>
            <person name="Magnuson J.K."/>
            <person name="Henrissat B."/>
            <person name="Mortensen U.H."/>
            <person name="Larsen T.O."/>
            <person name="Devries R.P."/>
            <person name="Grigoriev I.V."/>
            <person name="Machida M."/>
            <person name="Baker S.E."/>
            <person name="Andersen M.R."/>
        </authorList>
    </citation>
    <scope>NUCLEOTIDE SEQUENCE [LARGE SCALE GENOMIC DNA]</scope>
    <source>
        <strain evidence="12 13">CBS 151.66</strain>
    </source>
</reference>
<dbReference type="Gene3D" id="2.60.120.180">
    <property type="match status" value="1"/>
</dbReference>
<dbReference type="InterPro" id="IPR002594">
    <property type="entry name" value="GH12"/>
</dbReference>
<keyword evidence="12" id="KW-0430">Lectin</keyword>
<evidence type="ECO:0000256" key="4">
    <source>
        <dbReference type="ARBA" id="ARBA00023295"/>
    </source>
</evidence>
<keyword evidence="13" id="KW-1185">Reference proteome</keyword>
<keyword evidence="11" id="KW-0472">Membrane</keyword>